<dbReference type="HOGENOM" id="CLU_1741926_0_0_1"/>
<dbReference type="EMBL" id="CH476616">
    <property type="protein sequence ID" value="EEP78352.1"/>
    <property type="molecule type" value="Genomic_DNA"/>
</dbReference>
<reference evidence="2" key="1">
    <citation type="journal article" date="2009" name="Genome Res.">
        <title>Comparative genomic analyses of the human fungal pathogens Coccidioides and their relatives.</title>
        <authorList>
            <person name="Sharpton T.J."/>
            <person name="Stajich J.E."/>
            <person name="Rounsley S.D."/>
            <person name="Gardner M.J."/>
            <person name="Wortman J.R."/>
            <person name="Jordar V.S."/>
            <person name="Maiti R."/>
            <person name="Kodira C.D."/>
            <person name="Neafsey D.E."/>
            <person name="Zeng Q."/>
            <person name="Hung C.-Y."/>
            <person name="McMahan C."/>
            <person name="Muszewska A."/>
            <person name="Grynberg M."/>
            <person name="Mandel M.A."/>
            <person name="Kellner E.M."/>
            <person name="Barker B.M."/>
            <person name="Galgiani J.N."/>
            <person name="Orbach M.J."/>
            <person name="Kirkland T.N."/>
            <person name="Cole G.T."/>
            <person name="Henn M.R."/>
            <person name="Birren B.W."/>
            <person name="Taylor J.W."/>
        </authorList>
    </citation>
    <scope>NUCLEOTIDE SEQUENCE [LARGE SCALE GENOMIC DNA]</scope>
    <source>
        <strain evidence="2">UAMH 1704</strain>
    </source>
</reference>
<dbReference type="RefSeq" id="XP_002543681.1">
    <property type="nucleotide sequence ID" value="XM_002543635.1"/>
</dbReference>
<dbReference type="InParanoid" id="C4JPM6"/>
<dbReference type="GeneID" id="8439628"/>
<dbReference type="VEuPathDB" id="FungiDB:UREG_03198"/>
<sequence>MACSYHPSNYGVDHLPDYQIQIHVRRPLPSSFVVWGELDNRHSSAGVRAPVHALALETTKPSPAILSNINHSGHGSLSSSRFGTQRSRYGPNIIEEVMTSLEASGVRRLLATPAEKGKALVSRSLEILKLILSSLGSEFGECRSDVTKLI</sequence>
<proteinExistence type="predicted"/>
<organism evidence="1 2">
    <name type="scientific">Uncinocarpus reesii (strain UAMH 1704)</name>
    <dbReference type="NCBI Taxonomy" id="336963"/>
    <lineage>
        <taxon>Eukaryota</taxon>
        <taxon>Fungi</taxon>
        <taxon>Dikarya</taxon>
        <taxon>Ascomycota</taxon>
        <taxon>Pezizomycotina</taxon>
        <taxon>Eurotiomycetes</taxon>
        <taxon>Eurotiomycetidae</taxon>
        <taxon>Onygenales</taxon>
        <taxon>Onygenaceae</taxon>
        <taxon>Uncinocarpus</taxon>
    </lineage>
</organism>
<protein>
    <submittedName>
        <fullName evidence="1">Uncharacterized protein</fullName>
    </submittedName>
</protein>
<dbReference type="KEGG" id="ure:UREG_03198"/>
<accession>C4JPM6</accession>
<keyword evidence="2" id="KW-1185">Reference proteome</keyword>
<evidence type="ECO:0000313" key="1">
    <source>
        <dbReference type="EMBL" id="EEP78352.1"/>
    </source>
</evidence>
<gene>
    <name evidence="1" type="ORF">UREG_03198</name>
</gene>
<dbReference type="AlphaFoldDB" id="C4JPM6"/>
<name>C4JPM6_UNCRE</name>
<dbReference type="Proteomes" id="UP000002058">
    <property type="component" value="Unassembled WGS sequence"/>
</dbReference>
<evidence type="ECO:0000313" key="2">
    <source>
        <dbReference type="Proteomes" id="UP000002058"/>
    </source>
</evidence>